<protein>
    <submittedName>
        <fullName evidence="2">Uncharacterized protein</fullName>
    </submittedName>
</protein>
<evidence type="ECO:0000313" key="3">
    <source>
        <dbReference type="Proteomes" id="UP000618986"/>
    </source>
</evidence>
<organism evidence="2 3">
    <name type="scientific">Micromonospora echinospora</name>
    <name type="common">Micromonospora purpurea</name>
    <dbReference type="NCBI Taxonomy" id="1877"/>
    <lineage>
        <taxon>Bacteria</taxon>
        <taxon>Bacillati</taxon>
        <taxon>Actinomycetota</taxon>
        <taxon>Actinomycetes</taxon>
        <taxon>Micromonosporales</taxon>
        <taxon>Micromonosporaceae</taxon>
        <taxon>Micromonospora</taxon>
    </lineage>
</organism>
<evidence type="ECO:0000313" key="2">
    <source>
        <dbReference type="EMBL" id="MBB5112505.1"/>
    </source>
</evidence>
<dbReference type="EMBL" id="JACHJC010000001">
    <property type="protein sequence ID" value="MBB5112505.1"/>
    <property type="molecule type" value="Genomic_DNA"/>
</dbReference>
<feature type="region of interest" description="Disordered" evidence="1">
    <location>
        <begin position="1"/>
        <end position="23"/>
    </location>
</feature>
<accession>A0ABR6MCZ0</accession>
<keyword evidence="3" id="KW-1185">Reference proteome</keyword>
<gene>
    <name evidence="2" type="ORF">FHU28_002344</name>
</gene>
<comment type="caution">
    <text evidence="2">The sequence shown here is derived from an EMBL/GenBank/DDBJ whole genome shotgun (WGS) entry which is preliminary data.</text>
</comment>
<evidence type="ECO:0000256" key="1">
    <source>
        <dbReference type="SAM" id="MobiDB-lite"/>
    </source>
</evidence>
<dbReference type="Proteomes" id="UP000618986">
    <property type="component" value="Unassembled WGS sequence"/>
</dbReference>
<name>A0ABR6MCZ0_MICEC</name>
<reference evidence="2 3" key="1">
    <citation type="submission" date="2020-08" db="EMBL/GenBank/DDBJ databases">
        <title>Sequencing the genomes of 1000 actinobacteria strains.</title>
        <authorList>
            <person name="Klenk H.-P."/>
        </authorList>
    </citation>
    <scope>NUCLEOTIDE SEQUENCE [LARGE SCALE GENOMIC DNA]</scope>
    <source>
        <strain evidence="2 3">DSM 43036</strain>
    </source>
</reference>
<proteinExistence type="predicted"/>
<sequence length="51" mass="5285">MMRIVSGSRPLRPRGARSSSTYRVGAGLVRRRAGPAGSCAGAAPVSLVEKM</sequence>